<feature type="region of interest" description="Disordered" evidence="9">
    <location>
        <begin position="199"/>
        <end position="218"/>
    </location>
</feature>
<feature type="compositionally biased region" description="Basic residues" evidence="9">
    <location>
        <begin position="1"/>
        <end position="10"/>
    </location>
</feature>
<feature type="region of interest" description="Disordered" evidence="9">
    <location>
        <begin position="1"/>
        <end position="27"/>
    </location>
</feature>
<keyword evidence="7" id="KW-0804">Transcription</keyword>
<feature type="compositionally biased region" description="Low complexity" evidence="9">
    <location>
        <begin position="419"/>
        <end position="428"/>
    </location>
</feature>
<evidence type="ECO:0000256" key="7">
    <source>
        <dbReference type="ARBA" id="ARBA00023163"/>
    </source>
</evidence>
<feature type="compositionally biased region" description="Low complexity" evidence="9">
    <location>
        <begin position="83"/>
        <end position="96"/>
    </location>
</feature>
<feature type="region of interest" description="Disordered" evidence="9">
    <location>
        <begin position="284"/>
        <end position="452"/>
    </location>
</feature>
<keyword evidence="11" id="KW-1185">Reference proteome</keyword>
<keyword evidence="6" id="KW-0805">Transcription regulation</keyword>
<evidence type="ECO:0000256" key="5">
    <source>
        <dbReference type="ARBA" id="ARBA00022491"/>
    </source>
</evidence>
<reference evidence="10" key="2">
    <citation type="submission" date="2023-05" db="EMBL/GenBank/DDBJ databases">
        <authorList>
            <consortium name="Lawrence Berkeley National Laboratory"/>
            <person name="Steindorff A."/>
            <person name="Hensen N."/>
            <person name="Bonometti L."/>
            <person name="Westerberg I."/>
            <person name="Brannstrom I.O."/>
            <person name="Guillou S."/>
            <person name="Cros-Aarteil S."/>
            <person name="Calhoun S."/>
            <person name="Haridas S."/>
            <person name="Kuo A."/>
            <person name="Mondo S."/>
            <person name="Pangilinan J."/>
            <person name="Riley R."/>
            <person name="Labutti K."/>
            <person name="Andreopoulos B."/>
            <person name="Lipzen A."/>
            <person name="Chen C."/>
            <person name="Yanf M."/>
            <person name="Daum C."/>
            <person name="Ng V."/>
            <person name="Clum A."/>
            <person name="Ohm R."/>
            <person name="Martin F."/>
            <person name="Silar P."/>
            <person name="Natvig D."/>
            <person name="Lalanne C."/>
            <person name="Gautier V."/>
            <person name="Ament-Velasquez S.L."/>
            <person name="Kruys A."/>
            <person name="Hutchinson M.I."/>
            <person name="Powell A.J."/>
            <person name="Barry K."/>
            <person name="Miller A.N."/>
            <person name="Grigoriev I.V."/>
            <person name="Debuchy R."/>
            <person name="Gladieux P."/>
            <person name="Thoren M.H."/>
            <person name="Johannesson H."/>
        </authorList>
    </citation>
    <scope>NUCLEOTIDE SEQUENCE</scope>
    <source>
        <strain evidence="10">PSN309</strain>
    </source>
</reference>
<organism evidence="10 11">
    <name type="scientific">Podospora australis</name>
    <dbReference type="NCBI Taxonomy" id="1536484"/>
    <lineage>
        <taxon>Eukaryota</taxon>
        <taxon>Fungi</taxon>
        <taxon>Dikarya</taxon>
        <taxon>Ascomycota</taxon>
        <taxon>Pezizomycotina</taxon>
        <taxon>Sordariomycetes</taxon>
        <taxon>Sordariomycetidae</taxon>
        <taxon>Sordariales</taxon>
        <taxon>Podosporaceae</taxon>
        <taxon>Podospora</taxon>
    </lineage>
</organism>
<comment type="similarity">
    <text evidence="3">Belongs to the WHI5/NRM1 family.</text>
</comment>
<evidence type="ECO:0000256" key="6">
    <source>
        <dbReference type="ARBA" id="ARBA00023015"/>
    </source>
</evidence>
<dbReference type="Proteomes" id="UP001302126">
    <property type="component" value="Unassembled WGS sequence"/>
</dbReference>
<dbReference type="AlphaFoldDB" id="A0AAN7ANW4"/>
<sequence>MDASPVKRRVLGALDPNASSPKTRYDTMKQAVASPVKVIAPPTPTTSSRTVTAMISPSRPVASSPSAVAARTPESESRKRVLSAAQATAATTSSTVSEEKGRVAEPSAKRPRLSQEPSTAMETRLPSSTTASPGSHSSRYDRQAPNHRARSPASPAASSIFDNSATDIDTSQVTTLTEPDAVAAATALTAPLAPLLSSSYHPAVLPIPPRPRLTREQARQKAEIIRSRLELANYKVRTGQTDVPLDLLEQRVGLGPRQRQQQPYHSSRLPATALAVAAPSLSAASSSFSSSFPGPSDYHHHQDGTPGRNRRPLPGHALVRRASQDRTYPSSSFSSNLRSSQREEVSVQQQQNELARRRWSGDYGNVSSPRSEQQQEEGEDELPTLSSSWQPRRAEQYGHSAESSSRIAQEALRQRRRTSTTSAAAVEVDANETEDEEEDGGAASGLLSLARG</sequence>
<dbReference type="GO" id="GO:0005634">
    <property type="term" value="C:nucleus"/>
    <property type="evidence" value="ECO:0007669"/>
    <property type="project" value="UniProtKB-SubCell"/>
</dbReference>
<feature type="compositionally biased region" description="Acidic residues" evidence="9">
    <location>
        <begin position="429"/>
        <end position="440"/>
    </location>
</feature>
<dbReference type="InterPro" id="IPR013734">
    <property type="entry name" value="TF_Nrm1/Whi5"/>
</dbReference>
<evidence type="ECO:0000256" key="8">
    <source>
        <dbReference type="ARBA" id="ARBA00023242"/>
    </source>
</evidence>
<gene>
    <name evidence="10" type="ORF">QBC35DRAFT_2382</name>
</gene>
<keyword evidence="5" id="KW-0678">Repressor</keyword>
<evidence type="ECO:0000256" key="4">
    <source>
        <dbReference type="ARBA" id="ARBA00022490"/>
    </source>
</evidence>
<evidence type="ECO:0000256" key="1">
    <source>
        <dbReference type="ARBA" id="ARBA00004123"/>
    </source>
</evidence>
<dbReference type="GO" id="GO:0005737">
    <property type="term" value="C:cytoplasm"/>
    <property type="evidence" value="ECO:0007669"/>
    <property type="project" value="UniProtKB-SubCell"/>
</dbReference>
<evidence type="ECO:0000256" key="2">
    <source>
        <dbReference type="ARBA" id="ARBA00004496"/>
    </source>
</evidence>
<keyword evidence="8" id="KW-0539">Nucleus</keyword>
<feature type="compositionally biased region" description="Low complexity" evidence="9">
    <location>
        <begin position="330"/>
        <end position="339"/>
    </location>
</feature>
<feature type="region of interest" description="Disordered" evidence="9">
    <location>
        <begin position="39"/>
        <end position="165"/>
    </location>
</feature>
<comment type="caution">
    <text evidence="10">The sequence shown here is derived from an EMBL/GenBank/DDBJ whole genome shotgun (WGS) entry which is preliminary data.</text>
</comment>
<feature type="compositionally biased region" description="Low complexity" evidence="9">
    <location>
        <begin position="126"/>
        <end position="137"/>
    </location>
</feature>
<proteinExistence type="inferred from homology"/>
<comment type="subcellular location">
    <subcellularLocation>
        <location evidence="2">Cytoplasm</location>
    </subcellularLocation>
    <subcellularLocation>
        <location evidence="1">Nucleus</location>
    </subcellularLocation>
</comment>
<evidence type="ECO:0000256" key="9">
    <source>
        <dbReference type="SAM" id="MobiDB-lite"/>
    </source>
</evidence>
<name>A0AAN7ANW4_9PEZI</name>
<reference evidence="10" key="1">
    <citation type="journal article" date="2023" name="Mol. Phylogenet. Evol.">
        <title>Genome-scale phylogeny and comparative genomics of the fungal order Sordariales.</title>
        <authorList>
            <person name="Hensen N."/>
            <person name="Bonometti L."/>
            <person name="Westerberg I."/>
            <person name="Brannstrom I.O."/>
            <person name="Guillou S."/>
            <person name="Cros-Aarteil S."/>
            <person name="Calhoun S."/>
            <person name="Haridas S."/>
            <person name="Kuo A."/>
            <person name="Mondo S."/>
            <person name="Pangilinan J."/>
            <person name="Riley R."/>
            <person name="LaButti K."/>
            <person name="Andreopoulos B."/>
            <person name="Lipzen A."/>
            <person name="Chen C."/>
            <person name="Yan M."/>
            <person name="Daum C."/>
            <person name="Ng V."/>
            <person name="Clum A."/>
            <person name="Steindorff A."/>
            <person name="Ohm R.A."/>
            <person name="Martin F."/>
            <person name="Silar P."/>
            <person name="Natvig D.O."/>
            <person name="Lalanne C."/>
            <person name="Gautier V."/>
            <person name="Ament-Velasquez S.L."/>
            <person name="Kruys A."/>
            <person name="Hutchinson M.I."/>
            <person name="Powell A.J."/>
            <person name="Barry K."/>
            <person name="Miller A.N."/>
            <person name="Grigoriev I.V."/>
            <person name="Debuchy R."/>
            <person name="Gladieux P."/>
            <person name="Hiltunen Thoren M."/>
            <person name="Johannesson H."/>
        </authorList>
    </citation>
    <scope>NUCLEOTIDE SEQUENCE</scope>
    <source>
        <strain evidence="10">PSN309</strain>
    </source>
</reference>
<evidence type="ECO:0008006" key="12">
    <source>
        <dbReference type="Google" id="ProtNLM"/>
    </source>
</evidence>
<dbReference type="EMBL" id="MU864350">
    <property type="protein sequence ID" value="KAK4193644.1"/>
    <property type="molecule type" value="Genomic_DNA"/>
</dbReference>
<dbReference type="Pfam" id="PF08528">
    <property type="entry name" value="Whi5"/>
    <property type="match status" value="1"/>
</dbReference>
<evidence type="ECO:0000313" key="10">
    <source>
        <dbReference type="EMBL" id="KAK4193644.1"/>
    </source>
</evidence>
<evidence type="ECO:0000313" key="11">
    <source>
        <dbReference type="Proteomes" id="UP001302126"/>
    </source>
</evidence>
<protein>
    <recommendedName>
        <fullName evidence="12">Cyclin-dependent kinase</fullName>
    </recommendedName>
</protein>
<keyword evidence="4" id="KW-0963">Cytoplasm</keyword>
<accession>A0AAN7ANW4</accession>
<feature type="compositionally biased region" description="Low complexity" evidence="9">
    <location>
        <begin position="284"/>
        <end position="296"/>
    </location>
</feature>
<feature type="compositionally biased region" description="Low complexity" evidence="9">
    <location>
        <begin position="56"/>
        <end position="71"/>
    </location>
</feature>
<evidence type="ECO:0000256" key="3">
    <source>
        <dbReference type="ARBA" id="ARBA00006922"/>
    </source>
</evidence>